<evidence type="ECO:0000256" key="2">
    <source>
        <dbReference type="ARBA" id="ARBA00022603"/>
    </source>
</evidence>
<evidence type="ECO:0000256" key="5">
    <source>
        <dbReference type="ARBA" id="ARBA00022747"/>
    </source>
</evidence>
<dbReference type="STRING" id="439481.Aboo_1333"/>
<dbReference type="Gene3D" id="3.90.1570.30">
    <property type="match status" value="1"/>
</dbReference>
<dbReference type="InterPro" id="IPR029063">
    <property type="entry name" value="SAM-dependent_MTases_sf"/>
</dbReference>
<feature type="domain" description="TaqI-like C-terminal specificity" evidence="9">
    <location>
        <begin position="763"/>
        <end position="920"/>
    </location>
</feature>
<keyword evidence="11" id="KW-1185">Reference proteome</keyword>
<keyword evidence="5" id="KW-0680">Restriction system</keyword>
<evidence type="ECO:0000259" key="8">
    <source>
        <dbReference type="Pfam" id="PF07669"/>
    </source>
</evidence>
<dbReference type="InterPro" id="IPR050953">
    <property type="entry name" value="N4_N6_ade-DNA_methylase"/>
</dbReference>
<feature type="domain" description="Type II methyltransferase M.TaqI-like" evidence="8">
    <location>
        <begin position="457"/>
        <end position="645"/>
    </location>
</feature>
<name>B5ICQ9_ACIB4</name>
<dbReference type="eggNOG" id="arCOG02635">
    <property type="taxonomic scope" value="Archaea"/>
</dbReference>
<dbReference type="Pfam" id="PF12950">
    <property type="entry name" value="TaqI_C"/>
    <property type="match status" value="1"/>
</dbReference>
<organism evidence="10 11">
    <name type="scientific">Aciduliprofundum boonei (strain DSM 19572 / T469)</name>
    <dbReference type="NCBI Taxonomy" id="439481"/>
    <lineage>
        <taxon>Archaea</taxon>
        <taxon>Methanobacteriati</taxon>
        <taxon>Thermoplasmatota</taxon>
        <taxon>DHVE2 group</taxon>
        <taxon>Candidatus Aciduliprofundum</taxon>
    </lineage>
</organism>
<dbReference type="SUPFAM" id="SSF53335">
    <property type="entry name" value="S-adenosyl-L-methionine-dependent methyltransferases"/>
    <property type="match status" value="1"/>
</dbReference>
<dbReference type="EMBL" id="CP001941">
    <property type="protein sequence ID" value="ADD09141.1"/>
    <property type="molecule type" value="Genomic_DNA"/>
</dbReference>
<dbReference type="PRINTS" id="PR00507">
    <property type="entry name" value="N12N6MTFRASE"/>
</dbReference>
<dbReference type="OrthoDB" id="112158at2157"/>
<dbReference type="eggNOG" id="arCOG08946">
    <property type="taxonomic scope" value="Archaea"/>
</dbReference>
<protein>
    <recommendedName>
        <fullName evidence="1">site-specific DNA-methyltransferase (adenine-specific)</fullName>
        <ecNumber evidence="1">2.1.1.72</ecNumber>
    </recommendedName>
</protein>
<dbReference type="REBASE" id="24508">
    <property type="entry name" value="AboTORF1333P"/>
</dbReference>
<dbReference type="RefSeq" id="WP_008083879.1">
    <property type="nucleotide sequence ID" value="NC_013926.1"/>
</dbReference>
<accession>B5ICQ9</accession>
<evidence type="ECO:0000256" key="7">
    <source>
        <dbReference type="ARBA" id="ARBA00047942"/>
    </source>
</evidence>
<dbReference type="GO" id="GO:0003677">
    <property type="term" value="F:DNA binding"/>
    <property type="evidence" value="ECO:0007669"/>
    <property type="project" value="UniProtKB-KW"/>
</dbReference>
<evidence type="ECO:0000256" key="4">
    <source>
        <dbReference type="ARBA" id="ARBA00022691"/>
    </source>
</evidence>
<dbReference type="InterPro" id="IPR025931">
    <property type="entry name" value="TaqI_C"/>
</dbReference>
<proteinExistence type="predicted"/>
<comment type="catalytic activity">
    <reaction evidence="7">
        <text>a 2'-deoxyadenosine in DNA + S-adenosyl-L-methionine = an N(6)-methyl-2'-deoxyadenosine in DNA + S-adenosyl-L-homocysteine + H(+)</text>
        <dbReference type="Rhea" id="RHEA:15197"/>
        <dbReference type="Rhea" id="RHEA-COMP:12418"/>
        <dbReference type="Rhea" id="RHEA-COMP:12419"/>
        <dbReference type="ChEBI" id="CHEBI:15378"/>
        <dbReference type="ChEBI" id="CHEBI:57856"/>
        <dbReference type="ChEBI" id="CHEBI:59789"/>
        <dbReference type="ChEBI" id="CHEBI:90615"/>
        <dbReference type="ChEBI" id="CHEBI:90616"/>
        <dbReference type="EC" id="2.1.1.72"/>
    </reaction>
</comment>
<evidence type="ECO:0000313" key="11">
    <source>
        <dbReference type="Proteomes" id="UP000001400"/>
    </source>
</evidence>
<dbReference type="GeneID" id="8828295"/>
<dbReference type="GO" id="GO:0009307">
    <property type="term" value="P:DNA restriction-modification system"/>
    <property type="evidence" value="ECO:0007669"/>
    <property type="project" value="UniProtKB-KW"/>
</dbReference>
<dbReference type="PANTHER" id="PTHR33841">
    <property type="entry name" value="DNA METHYLTRANSFERASE YEEA-RELATED"/>
    <property type="match status" value="1"/>
</dbReference>
<dbReference type="InterPro" id="IPR011639">
    <property type="entry name" value="MethylTrfase_TaqI-like_dom"/>
</dbReference>
<evidence type="ECO:0000313" key="10">
    <source>
        <dbReference type="EMBL" id="ADD09141.1"/>
    </source>
</evidence>
<dbReference type="GO" id="GO:0032259">
    <property type="term" value="P:methylation"/>
    <property type="evidence" value="ECO:0007669"/>
    <property type="project" value="UniProtKB-KW"/>
</dbReference>
<dbReference type="GO" id="GO:0005524">
    <property type="term" value="F:ATP binding"/>
    <property type="evidence" value="ECO:0007669"/>
    <property type="project" value="UniProtKB-KW"/>
</dbReference>
<dbReference type="eggNOG" id="arCOG02636">
    <property type="taxonomic scope" value="Archaea"/>
</dbReference>
<reference evidence="10" key="1">
    <citation type="submission" date="2010-02" db="EMBL/GenBank/DDBJ databases">
        <title>Complete sequence of Aciduliprofundum boonei T469.</title>
        <authorList>
            <consortium name="US DOE Joint Genome Institute"/>
            <person name="Lucas S."/>
            <person name="Copeland A."/>
            <person name="Lapidus A."/>
            <person name="Cheng J.-F."/>
            <person name="Bruce D."/>
            <person name="Goodwin L."/>
            <person name="Pitluck S."/>
            <person name="Saunders E."/>
            <person name="Detter J.C."/>
            <person name="Han C."/>
            <person name="Tapia R."/>
            <person name="Land M."/>
            <person name="Hauser L."/>
            <person name="Kyrpides N."/>
            <person name="Mikhailova N."/>
            <person name="Flores G."/>
            <person name="Reysenbach A.-L."/>
            <person name="Woyke T."/>
        </authorList>
    </citation>
    <scope>NUCLEOTIDE SEQUENCE</scope>
    <source>
        <strain evidence="10">T469</strain>
    </source>
</reference>
<dbReference type="Pfam" id="PF07669">
    <property type="entry name" value="Eco57I"/>
    <property type="match status" value="1"/>
</dbReference>
<sequence>MPAPEIIKELVERFERNLKAYKSPAYKEDQLRQEFINPFFEALGWDMENRSGAAPQYRDVVHEDSIKVAKGTKAPDYAFTLAGRKMFFVEAKKPAVNINKDSEPAYQLRRYAWSAGLPLSILTNFAEFAVYEARKKPKKDDKPSTERIMYLTYKDYVEKWDEIYAIFSKEAVLKGEFDRFAEESRNKRGTTPVDEEFLKEIEGWRVELARNIALRNPNLSVKELNYAVQRTIDRIIFLRMCEDRGVERYGRLLEAAEEDVYAALLKLYQEADEKYNSGLFHFKPEKGRATEPDDITPNIKIDSKVLKRIIKGLYYPESPYEFSVISPEILGQVYEQFLGKVIRLTKGHRAKVEEKPEVKKAGGVYYTPQYIVNYIVENTVGKLCKGKTPKEMEKIKILDSACGSGSFLLGAYTRLLEEHLRYYTSAKNKKRYRDRIYQDKNGEWHLTIREKKRILLNSIYGVDIDEQAVEVTKLSLLLKVLEGENKDALERQQKLWRERALPDLGNNIKCGNSLVGTDYYASGVQMTLFDEERERINAFDWEKEFPEVMKNGGFDVIIGNPPYVRQEMLGKLKNYFKEHYEVYHGTADLYVYFIERSMKLLKPNGIYGIIVANKWMRANYGKPLREWLKKWQIVEILDFGDLPVFKKATTYPCIMIVKASKPRKYFWAVNLKTLEPARLKEIARKERFKVYYSNLDDSGWALVSQEEAKLLEKLKNAGIPLGEYVQGKIYYGIKTGLNEAFVIDGETRDRLIREDPKSAELIKPFLVGKDIKRYRIEFRDRYLILIPSGWTNEHKKGRSAWEWFSSEYPAIAKHLAQFEEKAKKRWDKGEYWWELRPCDYYEEFEKPKIMFPDIALRMQATYDDKAFYCVNTAYIIPVGDKYLLGILNSKMVHFYYANITSTIRGGYMRFIRQYLEMIPIRVLDLSKPEERRMHDEIVNYVGRMLELHRELGEARLPGEKERIKRQIDGIDRAIDSLVYRIYGLTDEEIRIVEGR</sequence>
<keyword evidence="2" id="KW-0489">Methyltransferase</keyword>
<dbReference type="HOGENOM" id="CLU_002539_2_1_2"/>
<dbReference type="GO" id="GO:0009035">
    <property type="term" value="F:type I site-specific deoxyribonuclease activity"/>
    <property type="evidence" value="ECO:0007669"/>
    <property type="project" value="UniProtKB-EC"/>
</dbReference>
<dbReference type="GO" id="GO:0009007">
    <property type="term" value="F:site-specific DNA-methyltransferase (adenine-specific) activity"/>
    <property type="evidence" value="ECO:0007669"/>
    <property type="project" value="UniProtKB-EC"/>
</dbReference>
<dbReference type="InterPro" id="IPR002052">
    <property type="entry name" value="DNA_methylase_N6_adenine_CS"/>
</dbReference>
<dbReference type="KEGG" id="abi:Aboo_1333"/>
<dbReference type="Proteomes" id="UP000001400">
    <property type="component" value="Chromosome"/>
</dbReference>
<dbReference type="Gene3D" id="3.40.50.150">
    <property type="entry name" value="Vaccinia Virus protein VP39"/>
    <property type="match status" value="1"/>
</dbReference>
<evidence type="ECO:0000256" key="6">
    <source>
        <dbReference type="ARBA" id="ARBA00023125"/>
    </source>
</evidence>
<evidence type="ECO:0000259" key="9">
    <source>
        <dbReference type="Pfam" id="PF12950"/>
    </source>
</evidence>
<keyword evidence="4" id="KW-0949">S-adenosyl-L-methionine</keyword>
<dbReference type="PROSITE" id="PS00092">
    <property type="entry name" value="N6_MTASE"/>
    <property type="match status" value="1"/>
</dbReference>
<dbReference type="PANTHER" id="PTHR33841:SF1">
    <property type="entry name" value="DNA METHYLTRANSFERASE A"/>
    <property type="match status" value="1"/>
</dbReference>
<dbReference type="eggNOG" id="arCOG05724">
    <property type="taxonomic scope" value="Archaea"/>
</dbReference>
<evidence type="ECO:0000256" key="3">
    <source>
        <dbReference type="ARBA" id="ARBA00022679"/>
    </source>
</evidence>
<keyword evidence="3" id="KW-0808">Transferase</keyword>
<evidence type="ECO:0000256" key="1">
    <source>
        <dbReference type="ARBA" id="ARBA00011900"/>
    </source>
</evidence>
<gene>
    <name evidence="10" type="ordered locus">Aboo_1333</name>
</gene>
<keyword evidence="6" id="KW-0238">DNA-binding</keyword>
<dbReference type="AlphaFoldDB" id="B5ICQ9"/>
<dbReference type="EC" id="2.1.1.72" evidence="1"/>